<dbReference type="Proteomes" id="UP000013111">
    <property type="component" value="Unassembled WGS sequence"/>
</dbReference>
<keyword evidence="1" id="KW-1133">Transmembrane helix</keyword>
<evidence type="ECO:0000256" key="1">
    <source>
        <dbReference type="SAM" id="Phobius"/>
    </source>
</evidence>
<proteinExistence type="predicted"/>
<feature type="transmembrane region" description="Helical" evidence="1">
    <location>
        <begin position="6"/>
        <end position="28"/>
    </location>
</feature>
<reference evidence="2 3" key="1">
    <citation type="submission" date="2012-11" db="EMBL/GenBank/DDBJ databases">
        <authorList>
            <person name="Linke B."/>
        </authorList>
    </citation>
    <scope>NUCLEOTIDE SEQUENCE [LARGE SCALE GENOMIC DNA]</scope>
    <source>
        <strain evidence="3">CFBP 1232</strain>
    </source>
</reference>
<accession>A0A831A269</accession>
<keyword evidence="1" id="KW-0472">Membrane</keyword>
<comment type="caution">
    <text evidence="2">The sequence shown here is derived from an EMBL/GenBank/DDBJ whole genome shotgun (WGS) entry which is preliminary data.</text>
</comment>
<organism evidence="2 3">
    <name type="scientific">Erwinia amylovora NBRC 12687 = CFBP 1232</name>
    <dbReference type="NCBI Taxonomy" id="1219359"/>
    <lineage>
        <taxon>Bacteria</taxon>
        <taxon>Pseudomonadati</taxon>
        <taxon>Pseudomonadota</taxon>
        <taxon>Gammaproteobacteria</taxon>
        <taxon>Enterobacterales</taxon>
        <taxon>Erwiniaceae</taxon>
        <taxon>Erwinia</taxon>
    </lineage>
</organism>
<keyword evidence="1" id="KW-0812">Transmembrane</keyword>
<dbReference type="AlphaFoldDB" id="A0A831A269"/>
<protein>
    <recommendedName>
        <fullName evidence="4">High mobility group protein Z</fullName>
    </recommendedName>
</protein>
<evidence type="ECO:0008006" key="4">
    <source>
        <dbReference type="Google" id="ProtNLM"/>
    </source>
</evidence>
<gene>
    <name evidence="2" type="ORF">BN437_0033</name>
</gene>
<dbReference type="EMBL" id="CAPB01000002">
    <property type="protein sequence ID" value="CCO92014.1"/>
    <property type="molecule type" value="Genomic_DNA"/>
</dbReference>
<evidence type="ECO:0000313" key="2">
    <source>
        <dbReference type="EMBL" id="CCO92014.1"/>
    </source>
</evidence>
<name>A0A831A269_ERWAM</name>
<reference evidence="2 3" key="2">
    <citation type="submission" date="2013-04" db="EMBL/GenBank/DDBJ databases">
        <title>Comparative genomics of 12 strains of Erwinia amylovora identifies a pan-genome with a large conserved core and provides insights into host specificity.</title>
        <authorList>
            <person name="Mann R.A."/>
            <person name="Smits T.H.M."/>
            <person name="Buehlmann A."/>
            <person name="Blom J."/>
            <person name="Goesmann A."/>
            <person name="Frey J.E."/>
            <person name="Plummer K.M."/>
            <person name="Beer S.V."/>
            <person name="Luck J."/>
            <person name="Duffy B."/>
            <person name="Rodoni B."/>
        </authorList>
    </citation>
    <scope>NUCLEOTIDE SEQUENCE [LARGE SCALE GENOMIC DNA]</scope>
    <source>
        <strain evidence="3">CFBP 1232</strain>
    </source>
</reference>
<evidence type="ECO:0000313" key="3">
    <source>
        <dbReference type="Proteomes" id="UP000013111"/>
    </source>
</evidence>
<sequence>MRYLAMTWPGSIIALILLCWLGGMWVKLQRLSRLETRLRGRIVSQQLTVTRRPAPRRR</sequence>